<sequence length="355" mass="40387">MGIVEGIINFLDRLGGKTLEVVEIPTRRISTEGMSIRERLELLKKMREEIEKEKESEEEKLIEDTIEWREKTLRQISLSERIADGVLKYLKGPVSSLSSSIKGLDIDLYRANINMSRERYVALMLGVAILVGIFSFAFSLILYLPIDISILVSLLGFIGGFWYMRYYPRVVWRRRVAEVEKALPYVLRHIASLLSAGIGIAEAFVSVAKADYGVISEEFYLIVQDMHKGASFEDALSKFEMKMASENVTRVTKQILRAIKFGGNLADILYKMADEFAFEYRLKLMEYVQKINGLSFVYMFLSVIMPTLFIVVILAGSILSRTLVISIPGLVAIMLFAFPMLSLIMITMIKRAEPR</sequence>
<evidence type="ECO:0000256" key="1">
    <source>
        <dbReference type="ARBA" id="ARBA00004651"/>
    </source>
</evidence>
<evidence type="ECO:0000313" key="10">
    <source>
        <dbReference type="Proteomes" id="UP000324354"/>
    </source>
</evidence>
<reference evidence="9 10" key="1">
    <citation type="submission" date="2017-08" db="EMBL/GenBank/DDBJ databases">
        <title>Resequencing and Reannotation of the genome of Pyrococcus furiosus type strain DSM3638.</title>
        <authorList>
            <person name="Reichelt R.M."/>
            <person name="Bunk B."/>
        </authorList>
    </citation>
    <scope>NUCLEOTIDE SEQUENCE [LARGE SCALE GENOMIC DNA]</scope>
    <source>
        <strain evidence="9 10">DSM 3638</strain>
    </source>
</reference>
<dbReference type="Proteomes" id="UP000324354">
    <property type="component" value="Chromosome"/>
</dbReference>
<evidence type="ECO:0000256" key="4">
    <source>
        <dbReference type="ARBA" id="ARBA00022989"/>
    </source>
</evidence>
<feature type="domain" description="Type II secretion system protein GspF" evidence="8">
    <location>
        <begin position="187"/>
        <end position="312"/>
    </location>
</feature>
<comment type="subcellular location">
    <subcellularLocation>
        <location evidence="1">Cell membrane</location>
        <topology evidence="1">Multi-pass membrane protein</topology>
    </subcellularLocation>
</comment>
<evidence type="ECO:0000256" key="7">
    <source>
        <dbReference type="SAM" id="Phobius"/>
    </source>
</evidence>
<evidence type="ECO:0000256" key="2">
    <source>
        <dbReference type="ARBA" id="ARBA00022475"/>
    </source>
</evidence>
<dbReference type="PANTHER" id="PTHR35007:SF2">
    <property type="entry name" value="PILUS ASSEMBLE PROTEIN"/>
    <property type="match status" value="1"/>
</dbReference>
<evidence type="ECO:0000256" key="6">
    <source>
        <dbReference type="SAM" id="Coils"/>
    </source>
</evidence>
<keyword evidence="4 7" id="KW-1133">Transmembrane helix</keyword>
<dbReference type="InterPro" id="IPR042094">
    <property type="entry name" value="T2SS_GspF_sf"/>
</dbReference>
<proteinExistence type="predicted"/>
<dbReference type="RefSeq" id="WP_011012130.1">
    <property type="nucleotide sequence ID" value="NC_003413.1"/>
</dbReference>
<dbReference type="OrthoDB" id="12374at2157"/>
<dbReference type="GeneID" id="13301600"/>
<evidence type="ECO:0000259" key="8">
    <source>
        <dbReference type="Pfam" id="PF00482"/>
    </source>
</evidence>
<feature type="transmembrane region" description="Helical" evidence="7">
    <location>
        <begin position="325"/>
        <end position="349"/>
    </location>
</feature>
<keyword evidence="2" id="KW-1003">Cell membrane</keyword>
<dbReference type="AlphaFoldDB" id="A0A5C0XQW1"/>
<dbReference type="Gene3D" id="1.20.81.30">
    <property type="entry name" value="Type II secretion system (T2SS), domain F"/>
    <property type="match status" value="1"/>
</dbReference>
<evidence type="ECO:0000256" key="5">
    <source>
        <dbReference type="ARBA" id="ARBA00023136"/>
    </source>
</evidence>
<organism evidence="9 10">
    <name type="scientific">Pyrococcus furiosus (strain ATCC 43587 / DSM 3638 / JCM 8422 / Vc1)</name>
    <dbReference type="NCBI Taxonomy" id="186497"/>
    <lineage>
        <taxon>Archaea</taxon>
        <taxon>Methanobacteriati</taxon>
        <taxon>Methanobacteriota</taxon>
        <taxon>Thermococci</taxon>
        <taxon>Thermococcales</taxon>
        <taxon>Thermococcaceae</taxon>
        <taxon>Pyrococcus</taxon>
    </lineage>
</organism>
<gene>
    <name evidence="9" type="ORF">PFDSM3638_04995</name>
</gene>
<dbReference type="InterPro" id="IPR018076">
    <property type="entry name" value="T2SS_GspF_dom"/>
</dbReference>
<protein>
    <submittedName>
        <fullName evidence="9">Type II secretion protein F</fullName>
    </submittedName>
</protein>
<name>A0A5C0XQW1_PYRFU</name>
<dbReference type="PANTHER" id="PTHR35007">
    <property type="entry name" value="INTEGRAL MEMBRANE PROTEIN-RELATED"/>
    <property type="match status" value="1"/>
</dbReference>
<evidence type="ECO:0000256" key="3">
    <source>
        <dbReference type="ARBA" id="ARBA00022692"/>
    </source>
</evidence>
<feature type="coiled-coil region" evidence="6">
    <location>
        <begin position="33"/>
        <end position="67"/>
    </location>
</feature>
<dbReference type="Pfam" id="PF00482">
    <property type="entry name" value="T2SSF"/>
    <property type="match status" value="1"/>
</dbReference>
<dbReference type="GO" id="GO:0005886">
    <property type="term" value="C:plasma membrane"/>
    <property type="evidence" value="ECO:0007669"/>
    <property type="project" value="UniProtKB-SubCell"/>
</dbReference>
<keyword evidence="6" id="KW-0175">Coiled coil</keyword>
<accession>A0A5C0XQW1</accession>
<feature type="transmembrane region" description="Helical" evidence="7">
    <location>
        <begin position="148"/>
        <end position="166"/>
    </location>
</feature>
<dbReference type="GeneID" id="41712806"/>
<keyword evidence="3 7" id="KW-0812">Transmembrane</keyword>
<evidence type="ECO:0000313" key="9">
    <source>
        <dbReference type="EMBL" id="QEK78658.1"/>
    </source>
</evidence>
<dbReference type="EMBL" id="CP023154">
    <property type="protein sequence ID" value="QEK78658.1"/>
    <property type="molecule type" value="Genomic_DNA"/>
</dbReference>
<feature type="transmembrane region" description="Helical" evidence="7">
    <location>
        <begin position="291"/>
        <end position="319"/>
    </location>
</feature>
<feature type="transmembrane region" description="Helical" evidence="7">
    <location>
        <begin position="120"/>
        <end position="142"/>
    </location>
</feature>
<keyword evidence="5 7" id="KW-0472">Membrane</keyword>